<dbReference type="EMBL" id="JACHXS010000015">
    <property type="protein sequence ID" value="MBB3224949.1"/>
    <property type="molecule type" value="Genomic_DNA"/>
</dbReference>
<gene>
    <name evidence="2" type="ORF">FCL38_01305</name>
    <name evidence="1" type="ORF">FHS02_005819</name>
</gene>
<reference evidence="2 3" key="1">
    <citation type="submission" date="2019-05" db="EMBL/GenBank/DDBJ databases">
        <title>Draft Genome Sequences of Six Type Strains of the Genus Massilia.</title>
        <authorList>
            <person name="Miess H."/>
            <person name="Frediansyhah A."/>
            <person name="Gross H."/>
        </authorList>
    </citation>
    <scope>NUCLEOTIDE SEQUENCE [LARGE SCALE GENOMIC DNA]</scope>
    <source>
        <strain evidence="2 3">DSMZ 26121</strain>
    </source>
</reference>
<evidence type="ECO:0000313" key="4">
    <source>
        <dbReference type="Proteomes" id="UP000584325"/>
    </source>
</evidence>
<accession>A0A4P8HIA9</accession>
<sequence length="135" mass="15269">MKTFSTPPASAADADIDGYVPDDFPVHDELLDLIDDDELPEGVLDYSVLDKQFHSAYLDRYRTCRDLAVRLSEQIRQSGQAPATSLLRSHILERYRISLASSGWTAPEEAYWVTHRVALLLGWDNPAMLVRKLAH</sequence>
<keyword evidence="3" id="KW-1185">Reference proteome</keyword>
<name>A0A4P8HIA9_9BURK</name>
<dbReference type="AlphaFoldDB" id="A0A4P8HIA9"/>
<dbReference type="Proteomes" id="UP000298763">
    <property type="component" value="Chromosome"/>
</dbReference>
<proteinExistence type="predicted"/>
<organism evidence="1 4">
    <name type="scientific">Pseudoduganella umbonata</name>
    <dbReference type="NCBI Taxonomy" id="864828"/>
    <lineage>
        <taxon>Bacteria</taxon>
        <taxon>Pseudomonadati</taxon>
        <taxon>Pseudomonadota</taxon>
        <taxon>Betaproteobacteria</taxon>
        <taxon>Burkholderiales</taxon>
        <taxon>Oxalobacteraceae</taxon>
        <taxon>Telluria group</taxon>
        <taxon>Pseudoduganella</taxon>
    </lineage>
</organism>
<reference evidence="1 4" key="2">
    <citation type="submission" date="2020-08" db="EMBL/GenBank/DDBJ databases">
        <title>Genomic Encyclopedia of Type Strains, Phase III (KMG-III): the genomes of soil and plant-associated and newly described type strains.</title>
        <authorList>
            <person name="Whitman W."/>
        </authorList>
    </citation>
    <scope>NUCLEOTIDE SEQUENCE [LARGE SCALE GENOMIC DNA]</scope>
    <source>
        <strain evidence="1 4">CECT 7753</strain>
    </source>
</reference>
<evidence type="ECO:0000313" key="2">
    <source>
        <dbReference type="EMBL" id="QCP09227.1"/>
    </source>
</evidence>
<dbReference type="Proteomes" id="UP000584325">
    <property type="component" value="Unassembled WGS sequence"/>
</dbReference>
<evidence type="ECO:0000313" key="3">
    <source>
        <dbReference type="Proteomes" id="UP000298763"/>
    </source>
</evidence>
<evidence type="ECO:0000313" key="1">
    <source>
        <dbReference type="EMBL" id="MBB3224949.1"/>
    </source>
</evidence>
<dbReference type="RefSeq" id="WP_137312116.1">
    <property type="nucleotide sequence ID" value="NZ_CP040017.1"/>
</dbReference>
<protein>
    <submittedName>
        <fullName evidence="1">Uncharacterized protein</fullName>
    </submittedName>
</protein>
<dbReference type="EMBL" id="CP040017">
    <property type="protein sequence ID" value="QCP09227.1"/>
    <property type="molecule type" value="Genomic_DNA"/>
</dbReference>
<dbReference type="OrthoDB" id="9152680at2"/>